<dbReference type="AlphaFoldDB" id="A0AA50KH67"/>
<organism evidence="1">
    <name type="scientific">Shewanella oncorhynchi</name>
    <dbReference type="NCBI Taxonomy" id="2726434"/>
    <lineage>
        <taxon>Bacteria</taxon>
        <taxon>Pseudomonadati</taxon>
        <taxon>Pseudomonadota</taxon>
        <taxon>Gammaproteobacteria</taxon>
        <taxon>Alteromonadales</taxon>
        <taxon>Shewanellaceae</taxon>
        <taxon>Shewanella</taxon>
    </lineage>
</organism>
<evidence type="ECO:0000313" key="1">
    <source>
        <dbReference type="EMBL" id="WMB74839.1"/>
    </source>
</evidence>
<dbReference type="KEGG" id="sog:RA178_09670"/>
<dbReference type="RefSeq" id="WP_306685249.1">
    <property type="nucleotide sequence ID" value="NZ_CP132914.1"/>
</dbReference>
<proteinExistence type="predicted"/>
<dbReference type="EMBL" id="CP132914">
    <property type="protein sequence ID" value="WMB74839.1"/>
    <property type="molecule type" value="Genomic_DNA"/>
</dbReference>
<sequence length="121" mass="13398">MELTQLNSYLALLAGPVYTEVISINKHDITGLLKLKFHGDIGTKDKGEIEIEFIGVEALNIAFSILAPVQIAQINDAASLKLNSNYIDSDCNLYELTDDVGSKWWVYAKSFKANVLPVFYG</sequence>
<protein>
    <submittedName>
        <fullName evidence="1">Uncharacterized protein</fullName>
    </submittedName>
</protein>
<reference evidence="1" key="1">
    <citation type="submission" date="2023-08" db="EMBL/GenBank/DDBJ databases">
        <title>Complete genome sequence of Shewanella oncorhynchi Z-P2, a siderophore putrebactin-producing bacterium.</title>
        <authorList>
            <person name="Zhang Y."/>
        </authorList>
    </citation>
    <scope>NUCLEOTIDE SEQUENCE</scope>
    <source>
        <strain evidence="1">Z-P2</strain>
    </source>
</reference>
<dbReference type="Proteomes" id="UP001236800">
    <property type="component" value="Chromosome"/>
</dbReference>
<gene>
    <name evidence="1" type="ORF">RA178_09670</name>
</gene>
<name>A0AA50KH67_9GAMM</name>
<dbReference type="GeneID" id="301339451"/>
<accession>A0AA50KH67</accession>